<protein>
    <submittedName>
        <fullName evidence="3">BON domain-containing protein</fullName>
    </submittedName>
</protein>
<evidence type="ECO:0000256" key="1">
    <source>
        <dbReference type="SAM" id="SignalP"/>
    </source>
</evidence>
<dbReference type="Pfam" id="PF04972">
    <property type="entry name" value="BON"/>
    <property type="match status" value="2"/>
</dbReference>
<dbReference type="InterPro" id="IPR007055">
    <property type="entry name" value="BON_dom"/>
</dbReference>
<dbReference type="Gene3D" id="3.30.1340.30">
    <property type="match status" value="1"/>
</dbReference>
<sequence length="168" mass="17219">MKKSMNRMIAALMVFAVMTAALTGCKSKPKDADLKAAIETALLANPATSGAMVTVNEGVATLNGSVADETGKQAADRAAATIPGVKSVVNNLTVTPVNTAAPVVVAADDALTAAVKDATKDFPTVTATVSDGVVTLKGEIQKANLQKLMMVLQALKPKKVDNSQLVIK</sequence>
<dbReference type="EMBL" id="FWYB01000005">
    <property type="protein sequence ID" value="SMC90417.1"/>
    <property type="molecule type" value="Genomic_DNA"/>
</dbReference>
<proteinExistence type="predicted"/>
<gene>
    <name evidence="3" type="ORF">SAMN04488101_105113</name>
</gene>
<feature type="chain" id="PRO_5011986454" evidence="1">
    <location>
        <begin position="24"/>
        <end position="168"/>
    </location>
</feature>
<keyword evidence="1" id="KW-0732">Signal</keyword>
<dbReference type="PROSITE" id="PS50914">
    <property type="entry name" value="BON"/>
    <property type="match status" value="1"/>
</dbReference>
<dbReference type="STRING" id="475255.SAMN04488101_105113"/>
<reference evidence="3 4" key="1">
    <citation type="submission" date="2017-04" db="EMBL/GenBank/DDBJ databases">
        <authorList>
            <person name="Afonso C.L."/>
            <person name="Miller P.J."/>
            <person name="Scott M.A."/>
            <person name="Spackman E."/>
            <person name="Goraichik I."/>
            <person name="Dimitrov K.M."/>
            <person name="Suarez D.L."/>
            <person name="Swayne D.E."/>
        </authorList>
    </citation>
    <scope>NUCLEOTIDE SEQUENCE [LARGE SCALE GENOMIC DNA]</scope>
    <source>
        <strain evidence="3 4">DSM 19625</strain>
    </source>
</reference>
<feature type="domain" description="BON" evidence="2">
    <location>
        <begin position="30"/>
        <end position="96"/>
    </location>
</feature>
<dbReference type="OrthoDB" id="1097785at2"/>
<evidence type="ECO:0000259" key="2">
    <source>
        <dbReference type="PROSITE" id="PS50914"/>
    </source>
</evidence>
<organism evidence="3 4">
    <name type="scientific">Pedobacter nyackensis</name>
    <dbReference type="NCBI Taxonomy" id="475255"/>
    <lineage>
        <taxon>Bacteria</taxon>
        <taxon>Pseudomonadati</taxon>
        <taxon>Bacteroidota</taxon>
        <taxon>Sphingobacteriia</taxon>
        <taxon>Sphingobacteriales</taxon>
        <taxon>Sphingobacteriaceae</taxon>
        <taxon>Pedobacter</taxon>
    </lineage>
</organism>
<dbReference type="RefSeq" id="WP_084289457.1">
    <property type="nucleotide sequence ID" value="NZ_FWYB01000005.1"/>
</dbReference>
<dbReference type="Proteomes" id="UP000192678">
    <property type="component" value="Unassembled WGS sequence"/>
</dbReference>
<accession>A0A1W2CYR8</accession>
<feature type="signal peptide" evidence="1">
    <location>
        <begin position="1"/>
        <end position="23"/>
    </location>
</feature>
<name>A0A1W2CYR8_9SPHI</name>
<evidence type="ECO:0000313" key="3">
    <source>
        <dbReference type="EMBL" id="SMC90417.1"/>
    </source>
</evidence>
<dbReference type="PROSITE" id="PS51257">
    <property type="entry name" value="PROKAR_LIPOPROTEIN"/>
    <property type="match status" value="1"/>
</dbReference>
<keyword evidence="4" id="KW-1185">Reference proteome</keyword>
<dbReference type="AlphaFoldDB" id="A0A1W2CYR8"/>
<evidence type="ECO:0000313" key="4">
    <source>
        <dbReference type="Proteomes" id="UP000192678"/>
    </source>
</evidence>